<gene>
    <name evidence="11" type="ORF">SAMN02745857_01379</name>
</gene>
<dbReference type="InterPro" id="IPR020103">
    <property type="entry name" value="PsdUridine_synth_cat_dom_sf"/>
</dbReference>
<dbReference type="InterPro" id="IPR020094">
    <property type="entry name" value="TruA/RsuA/RluB/E/F_N"/>
</dbReference>
<dbReference type="NCBIfam" id="NF007976">
    <property type="entry name" value="PRK10700.1"/>
    <property type="match status" value="1"/>
</dbReference>
<dbReference type="CDD" id="cd00165">
    <property type="entry name" value="S4"/>
    <property type="match status" value="1"/>
</dbReference>
<evidence type="ECO:0000256" key="2">
    <source>
        <dbReference type="ARBA" id="ARBA00022552"/>
    </source>
</evidence>
<dbReference type="InterPro" id="IPR002942">
    <property type="entry name" value="S4_RNA-bd"/>
</dbReference>
<organism evidence="11 12">
    <name type="scientific">Andreprevotia lacus DSM 23236</name>
    <dbReference type="NCBI Taxonomy" id="1121001"/>
    <lineage>
        <taxon>Bacteria</taxon>
        <taxon>Pseudomonadati</taxon>
        <taxon>Pseudomonadota</taxon>
        <taxon>Betaproteobacteria</taxon>
        <taxon>Neisseriales</taxon>
        <taxon>Chitinibacteraceae</taxon>
        <taxon>Andreprevotia</taxon>
    </lineage>
</organism>
<dbReference type="GO" id="GO:0005829">
    <property type="term" value="C:cytosol"/>
    <property type="evidence" value="ECO:0007669"/>
    <property type="project" value="UniProtKB-ARBA"/>
</dbReference>
<dbReference type="NCBIfam" id="TIGR00093">
    <property type="entry name" value="pseudouridine synthase"/>
    <property type="match status" value="1"/>
</dbReference>
<evidence type="ECO:0000256" key="9">
    <source>
        <dbReference type="SAM" id="MobiDB-lite"/>
    </source>
</evidence>
<dbReference type="Gene3D" id="3.10.290.10">
    <property type="entry name" value="RNA-binding S4 domain"/>
    <property type="match status" value="1"/>
</dbReference>
<dbReference type="GO" id="GO:0003723">
    <property type="term" value="F:RNA binding"/>
    <property type="evidence" value="ECO:0007669"/>
    <property type="project" value="UniProtKB-KW"/>
</dbReference>
<dbReference type="InterPro" id="IPR006145">
    <property type="entry name" value="PsdUridine_synth_RsuA/RluA"/>
</dbReference>
<dbReference type="FunFam" id="3.30.70.580:FF:000009">
    <property type="entry name" value="Pseudouridine synthase"/>
    <property type="match status" value="1"/>
</dbReference>
<proteinExistence type="inferred from homology"/>
<comment type="catalytic activity">
    <reaction evidence="5">
        <text>uridine(2605) in 23S rRNA = pseudouridine(2605) in 23S rRNA</text>
        <dbReference type="Rhea" id="RHEA:42520"/>
        <dbReference type="Rhea" id="RHEA-COMP:10095"/>
        <dbReference type="Rhea" id="RHEA-COMP:10096"/>
        <dbReference type="ChEBI" id="CHEBI:65314"/>
        <dbReference type="ChEBI" id="CHEBI:65315"/>
        <dbReference type="EC" id="5.4.99.22"/>
    </reaction>
</comment>
<dbReference type="PROSITE" id="PS50889">
    <property type="entry name" value="S4"/>
    <property type="match status" value="1"/>
</dbReference>
<reference evidence="11 12" key="1">
    <citation type="submission" date="2017-04" db="EMBL/GenBank/DDBJ databases">
        <authorList>
            <person name="Afonso C.L."/>
            <person name="Miller P.J."/>
            <person name="Scott M.A."/>
            <person name="Spackman E."/>
            <person name="Goraichik I."/>
            <person name="Dimitrov K.M."/>
            <person name="Suarez D.L."/>
            <person name="Swayne D.E."/>
        </authorList>
    </citation>
    <scope>NUCLEOTIDE SEQUENCE [LARGE SCALE GENOMIC DNA]</scope>
    <source>
        <strain evidence="11 12">DSM 23236</strain>
    </source>
</reference>
<sequence length="411" mass="45966">MKQTRARRPQPAIREQRANTQDKASLSPRGGAKVRGTGAAPEGSAPRGRKPQGEAAKPASMRTGDLRRARQAARTPKDGDEWHSRPEVPRAKPAQARSETPRTAPAADGDTVAKPVAARRKPAAPVVKAKRLRQRADSQKVVAIQKQLRAKRLTSDQVGDERLQKALAFSGIGSRREMEEWIAAGRVSINGKVAELGAKVSHGDEVRVDGKRIPLKWQDRLPRVLIYHKEEGELVTRDDPEGRTTVFDRLPRMASSKWVAIGRLDFNTSGLLIFTTSGDLANRMTHPSFEVEREYAVRVHGELTPDQMLELKKGITLDDGPAKFQSIVAAGGEGQNHWYHVVLKEGRNREVRRMFEHYELVVSRLMRVRFGMLNLPSRLKRGQYYELSETEVLGVMKWAGLRLNGQAKTER</sequence>
<feature type="region of interest" description="Disordered" evidence="9">
    <location>
        <begin position="1"/>
        <end position="126"/>
    </location>
</feature>
<evidence type="ECO:0000259" key="10">
    <source>
        <dbReference type="SMART" id="SM00363"/>
    </source>
</evidence>
<dbReference type="EC" id="5.4.99.-" evidence="8"/>
<dbReference type="PANTHER" id="PTHR47683:SF3">
    <property type="entry name" value="RIBOSOMAL LARGE SUBUNIT PSEUDOURIDINE SYNTHASE B"/>
    <property type="match status" value="1"/>
</dbReference>
<keyword evidence="3 7" id="KW-0694">RNA-binding</keyword>
<dbReference type="FunFam" id="3.10.290.10:FF:000003">
    <property type="entry name" value="Pseudouridine synthase"/>
    <property type="match status" value="1"/>
</dbReference>
<evidence type="ECO:0000256" key="1">
    <source>
        <dbReference type="ARBA" id="ARBA00008348"/>
    </source>
</evidence>
<evidence type="ECO:0000256" key="7">
    <source>
        <dbReference type="PROSITE-ProRule" id="PRU00182"/>
    </source>
</evidence>
<dbReference type="EMBL" id="FWXD01000006">
    <property type="protein sequence ID" value="SMC22256.1"/>
    <property type="molecule type" value="Genomic_DNA"/>
</dbReference>
<feature type="compositionally biased region" description="Basic and acidic residues" evidence="9">
    <location>
        <begin position="75"/>
        <end position="90"/>
    </location>
</feature>
<evidence type="ECO:0000313" key="11">
    <source>
        <dbReference type="EMBL" id="SMC22256.1"/>
    </source>
</evidence>
<dbReference type="AlphaFoldDB" id="A0A1W1XE97"/>
<evidence type="ECO:0000313" key="12">
    <source>
        <dbReference type="Proteomes" id="UP000192761"/>
    </source>
</evidence>
<protein>
    <recommendedName>
        <fullName evidence="8">Pseudouridine synthase</fullName>
        <ecNumber evidence="8">5.4.99.-</ecNumber>
    </recommendedName>
</protein>
<dbReference type="STRING" id="1121001.SAMN02745857_01379"/>
<evidence type="ECO:0000256" key="8">
    <source>
        <dbReference type="RuleBase" id="RU003887"/>
    </source>
</evidence>
<accession>A0A1W1XE97</accession>
<dbReference type="PROSITE" id="PS01149">
    <property type="entry name" value="PSI_RSU"/>
    <property type="match status" value="1"/>
</dbReference>
<dbReference type="InterPro" id="IPR018496">
    <property type="entry name" value="PsdUridine_synth_RsuA/RluB_CS"/>
</dbReference>
<dbReference type="Proteomes" id="UP000192761">
    <property type="component" value="Unassembled WGS sequence"/>
</dbReference>
<dbReference type="SUPFAM" id="SSF55120">
    <property type="entry name" value="Pseudouridine synthase"/>
    <property type="match status" value="1"/>
</dbReference>
<feature type="domain" description="RNA-binding S4" evidence="10">
    <location>
        <begin position="161"/>
        <end position="218"/>
    </location>
</feature>
<dbReference type="SMART" id="SM00363">
    <property type="entry name" value="S4"/>
    <property type="match status" value="1"/>
</dbReference>
<dbReference type="GO" id="GO:0160139">
    <property type="term" value="F:23S rRNA pseudouridine(2605) synthase activity"/>
    <property type="evidence" value="ECO:0007669"/>
    <property type="project" value="UniProtKB-EC"/>
</dbReference>
<dbReference type="InterPro" id="IPR036986">
    <property type="entry name" value="S4_RNA-bd_sf"/>
</dbReference>
<dbReference type="Gene3D" id="3.30.70.580">
    <property type="entry name" value="Pseudouridine synthase I, catalytic domain, N-terminal subdomain"/>
    <property type="match status" value="1"/>
</dbReference>
<dbReference type="Gene3D" id="3.30.70.1560">
    <property type="entry name" value="Alpha-L RNA-binding motif"/>
    <property type="match status" value="1"/>
</dbReference>
<feature type="compositionally biased region" description="Basic residues" evidence="9">
    <location>
        <begin position="117"/>
        <end position="126"/>
    </location>
</feature>
<keyword evidence="4 8" id="KW-0413">Isomerase</keyword>
<keyword evidence="12" id="KW-1185">Reference proteome</keyword>
<dbReference type="Pfam" id="PF01479">
    <property type="entry name" value="S4"/>
    <property type="match status" value="1"/>
</dbReference>
<dbReference type="InterPro" id="IPR042092">
    <property type="entry name" value="PsdUridine_s_RsuA/RluB/E/F_cat"/>
</dbReference>
<dbReference type="GO" id="GO:0000455">
    <property type="term" value="P:enzyme-directed rRNA pseudouridine synthesis"/>
    <property type="evidence" value="ECO:0007669"/>
    <property type="project" value="UniProtKB-ARBA"/>
</dbReference>
<dbReference type="PANTHER" id="PTHR47683">
    <property type="entry name" value="PSEUDOURIDINE SYNTHASE FAMILY PROTEIN-RELATED"/>
    <property type="match status" value="1"/>
</dbReference>
<evidence type="ECO:0000256" key="3">
    <source>
        <dbReference type="ARBA" id="ARBA00022884"/>
    </source>
</evidence>
<evidence type="ECO:0000256" key="5">
    <source>
        <dbReference type="ARBA" id="ARBA00036944"/>
    </source>
</evidence>
<keyword evidence="2" id="KW-0698">rRNA processing</keyword>
<dbReference type="InterPro" id="IPR050343">
    <property type="entry name" value="RsuA_PseudoU_synthase"/>
</dbReference>
<name>A0A1W1XE97_9NEIS</name>
<dbReference type="FunFam" id="3.30.70.1560:FF:000001">
    <property type="entry name" value="Pseudouridine synthase"/>
    <property type="match status" value="1"/>
</dbReference>
<dbReference type="OrthoDB" id="9807213at2"/>
<dbReference type="Pfam" id="PF00849">
    <property type="entry name" value="PseudoU_synth_2"/>
    <property type="match status" value="1"/>
</dbReference>
<dbReference type="RefSeq" id="WP_084090040.1">
    <property type="nucleotide sequence ID" value="NZ_FWXD01000006.1"/>
</dbReference>
<dbReference type="SUPFAM" id="SSF55174">
    <property type="entry name" value="Alpha-L RNA-binding motif"/>
    <property type="match status" value="1"/>
</dbReference>
<dbReference type="InterPro" id="IPR000748">
    <property type="entry name" value="PsdUridine_synth_RsuA/RluB/E/F"/>
</dbReference>
<comment type="function">
    <text evidence="6">Responsible for synthesis of pseudouridine from uracil-2605 in 23S ribosomal RNA.</text>
</comment>
<evidence type="ECO:0000256" key="6">
    <source>
        <dbReference type="ARBA" id="ARBA00037383"/>
    </source>
</evidence>
<comment type="similarity">
    <text evidence="1 8">Belongs to the pseudouridine synthase RsuA family.</text>
</comment>
<dbReference type="CDD" id="cd02556">
    <property type="entry name" value="PseudoU_synth_RluB"/>
    <property type="match status" value="1"/>
</dbReference>
<evidence type="ECO:0000256" key="4">
    <source>
        <dbReference type="ARBA" id="ARBA00023235"/>
    </source>
</evidence>